<evidence type="ECO:0000313" key="1">
    <source>
        <dbReference type="EMBL" id="KZT56185.1"/>
    </source>
</evidence>
<evidence type="ECO:0000313" key="2">
    <source>
        <dbReference type="Proteomes" id="UP000076842"/>
    </source>
</evidence>
<dbReference type="EMBL" id="KV423982">
    <property type="protein sequence ID" value="KZT56185.1"/>
    <property type="molecule type" value="Genomic_DNA"/>
</dbReference>
<sequence length="233" mass="25675">MRASVDRVNSESGSRVNVRLRDSEWGPSICWNGCHHAAGRIDQSNTHFKARSGEQQEHLSGIPAKAVRFVIRLQQAFQSPGSKYSQVSTSTYAECRMIPRTTGPGARTIKRYEAKPTRRVGVLEKWTWSKSLDPSVWTFAAEACRAASKPSCASPPSTTISSHQYIFAARQALLGGARTHQFGPQLTAMAVMCSALCQRRIFHDGQGASPMRTAHLRQLRSASSAHYRGVAYP</sequence>
<reference evidence="1 2" key="1">
    <citation type="journal article" date="2016" name="Mol. Biol. Evol.">
        <title>Comparative Genomics of Early-Diverging Mushroom-Forming Fungi Provides Insights into the Origins of Lignocellulose Decay Capabilities.</title>
        <authorList>
            <person name="Nagy L.G."/>
            <person name="Riley R."/>
            <person name="Tritt A."/>
            <person name="Adam C."/>
            <person name="Daum C."/>
            <person name="Floudas D."/>
            <person name="Sun H."/>
            <person name="Yadav J.S."/>
            <person name="Pangilinan J."/>
            <person name="Larsson K.H."/>
            <person name="Matsuura K."/>
            <person name="Barry K."/>
            <person name="Labutti K."/>
            <person name="Kuo R."/>
            <person name="Ohm R.A."/>
            <person name="Bhattacharya S.S."/>
            <person name="Shirouzu T."/>
            <person name="Yoshinaga Y."/>
            <person name="Martin F.M."/>
            <person name="Grigoriev I.V."/>
            <person name="Hibbett D.S."/>
        </authorList>
    </citation>
    <scope>NUCLEOTIDE SEQUENCE [LARGE SCALE GENOMIC DNA]</scope>
    <source>
        <strain evidence="1 2">HHB12733</strain>
    </source>
</reference>
<proteinExistence type="predicted"/>
<gene>
    <name evidence="1" type="ORF">CALCODRAFT_325198</name>
</gene>
<dbReference type="InParanoid" id="A0A165F4Q6"/>
<dbReference type="AlphaFoldDB" id="A0A165F4Q6"/>
<protein>
    <submittedName>
        <fullName evidence="1">Uncharacterized protein</fullName>
    </submittedName>
</protein>
<dbReference type="Proteomes" id="UP000076842">
    <property type="component" value="Unassembled WGS sequence"/>
</dbReference>
<keyword evidence="2" id="KW-1185">Reference proteome</keyword>
<name>A0A165F4Q6_9BASI</name>
<accession>A0A165F4Q6</accession>
<organism evidence="1 2">
    <name type="scientific">Calocera cornea HHB12733</name>
    <dbReference type="NCBI Taxonomy" id="1353952"/>
    <lineage>
        <taxon>Eukaryota</taxon>
        <taxon>Fungi</taxon>
        <taxon>Dikarya</taxon>
        <taxon>Basidiomycota</taxon>
        <taxon>Agaricomycotina</taxon>
        <taxon>Dacrymycetes</taxon>
        <taxon>Dacrymycetales</taxon>
        <taxon>Dacrymycetaceae</taxon>
        <taxon>Calocera</taxon>
    </lineage>
</organism>